<evidence type="ECO:0000256" key="3">
    <source>
        <dbReference type="ARBA" id="ARBA00023242"/>
    </source>
</evidence>
<organism evidence="5 6">
    <name type="scientific">Discina gigas</name>
    <dbReference type="NCBI Taxonomy" id="1032678"/>
    <lineage>
        <taxon>Eukaryota</taxon>
        <taxon>Fungi</taxon>
        <taxon>Dikarya</taxon>
        <taxon>Ascomycota</taxon>
        <taxon>Pezizomycotina</taxon>
        <taxon>Pezizomycetes</taxon>
        <taxon>Pezizales</taxon>
        <taxon>Discinaceae</taxon>
        <taxon>Discina</taxon>
    </lineage>
</organism>
<dbReference type="Proteomes" id="UP001447188">
    <property type="component" value="Unassembled WGS sequence"/>
</dbReference>
<feature type="coiled-coil region" evidence="4">
    <location>
        <begin position="144"/>
        <end position="192"/>
    </location>
</feature>
<protein>
    <recommendedName>
        <fullName evidence="7">Fms interacting protein</fullName>
    </recommendedName>
</protein>
<evidence type="ECO:0000256" key="1">
    <source>
        <dbReference type="ARBA" id="ARBA00004123"/>
    </source>
</evidence>
<name>A0ABR3GAF1_9PEZI</name>
<dbReference type="InterPro" id="IPR019163">
    <property type="entry name" value="THO_Thoc5"/>
</dbReference>
<evidence type="ECO:0000313" key="6">
    <source>
        <dbReference type="Proteomes" id="UP001447188"/>
    </source>
</evidence>
<evidence type="ECO:0000256" key="4">
    <source>
        <dbReference type="SAM" id="Coils"/>
    </source>
</evidence>
<proteinExistence type="inferred from homology"/>
<evidence type="ECO:0008006" key="7">
    <source>
        <dbReference type="Google" id="ProtNLM"/>
    </source>
</evidence>
<dbReference type="EMBL" id="JBBBZM010000143">
    <property type="protein sequence ID" value="KAL0632927.1"/>
    <property type="molecule type" value="Genomic_DNA"/>
</dbReference>
<keyword evidence="6" id="KW-1185">Reference proteome</keyword>
<comment type="caution">
    <text evidence="5">The sequence shown here is derived from an EMBL/GenBank/DDBJ whole genome shotgun (WGS) entry which is preliminary data.</text>
</comment>
<dbReference type="Pfam" id="PF09766">
    <property type="entry name" value="FmiP_Thoc5"/>
    <property type="match status" value="1"/>
</dbReference>
<keyword evidence="4" id="KW-0175">Coiled coil</keyword>
<comment type="similarity">
    <text evidence="2">Belongs to the THOC5 family.</text>
</comment>
<accession>A0ABR3GAF1</accession>
<dbReference type="PANTHER" id="PTHR13375:SF3">
    <property type="entry name" value="THO COMPLEX SUBUNIT 5 HOMOLOG"/>
    <property type="match status" value="1"/>
</dbReference>
<dbReference type="PANTHER" id="PTHR13375">
    <property type="entry name" value="FMS INTERACTING PROTEIN"/>
    <property type="match status" value="1"/>
</dbReference>
<gene>
    <name evidence="5" type="ORF">Q9L58_008156</name>
</gene>
<sequence>MAIQETAVTDPSLCECLAVGERTRLLCHQILSTIEGNGATDLSDDDRITRSRTHKLLNALMAQLKGLHRAAIMSAREAKETTSEVRREVDRLHLQLQNLYYEQRHLRGEINACREFPHKYTLLPLISEEEFLTSHPQHQQVDSRNLMIARLNNEKAVREDLEKQRKELLMKKQSLIAENKKRKEDLASLDEQLKKFSTYPINLSPRMIELADQCVQLRFVVPLFTTLYFDILTISQSSRPIQTTFQKDY</sequence>
<comment type="subcellular location">
    <subcellularLocation>
        <location evidence="1">Nucleus</location>
    </subcellularLocation>
</comment>
<evidence type="ECO:0000256" key="2">
    <source>
        <dbReference type="ARBA" id="ARBA00008044"/>
    </source>
</evidence>
<evidence type="ECO:0000313" key="5">
    <source>
        <dbReference type="EMBL" id="KAL0632927.1"/>
    </source>
</evidence>
<keyword evidence="3" id="KW-0539">Nucleus</keyword>
<reference evidence="5 6" key="1">
    <citation type="submission" date="2024-02" db="EMBL/GenBank/DDBJ databases">
        <title>Discinaceae phylogenomics.</title>
        <authorList>
            <person name="Dirks A.C."/>
            <person name="James T.Y."/>
        </authorList>
    </citation>
    <scope>NUCLEOTIDE SEQUENCE [LARGE SCALE GENOMIC DNA]</scope>
    <source>
        <strain evidence="5 6">ACD0624</strain>
    </source>
</reference>